<sequence length="606" mass="69339">MATAVAVRAEDSKRQARLNDTLRRSVLESDEASKKIHHSFSASKARADTVRHSHRALEQLSEFERVSSFAHTRRFNPAVLLEETGQKVGLEQLIKPGDRGSTSAVDGVMESLSRLSSLPGVQSGPQGSTALATFCTTAREGFDKCVTLLRDTAVDSATWSRMPEALFVLLEELASVPSASELIAEDKERIARMRFEIEDLEHRQQEAVAEGDMKATEELYFQRITVQEAMVSVFDSIFKTLDEHVQDAHSGPTKRVHEVHQSTSGDVSAVMHRHESLKQSVEEDIKRLDKAKSEVDSLQHARDRQARELREQSDAFFRSNLMQIEQCYSAIDDLQKQITKLSTDRTDALEQRLRFIQEEDCFSCDVANFTSFYKQHRALLECTLQTLEVCEEVTDLVDEVLCSGCNAIEHRLQDNLAEIEKCRIETHDERLKQFRQLYLTIGDLQYKKERNMEELEKKIEHTHIQQELAMETFNPKAKEFSEAKKALVAVRDEMHSQVQVLSDKATLHIEAFKPTEQALLEAGREFVHPAQELQQMNERRQQKLLEYNKLMSTESGGDPDDPIAPARATEQELEEEMRRVERERALQQQRSQQRFRQSRGHDSGEL</sequence>
<name>A0A7S1L0C8_NEODS</name>
<reference evidence="3" key="1">
    <citation type="submission" date="2021-01" db="EMBL/GenBank/DDBJ databases">
        <authorList>
            <person name="Corre E."/>
            <person name="Pelletier E."/>
            <person name="Niang G."/>
            <person name="Scheremetjew M."/>
            <person name="Finn R."/>
            <person name="Kale V."/>
            <person name="Holt S."/>
            <person name="Cochrane G."/>
            <person name="Meng A."/>
            <person name="Brown T."/>
            <person name="Cohen L."/>
        </authorList>
    </citation>
    <scope>NUCLEOTIDE SEQUENCE</scope>
    <source>
        <strain evidence="3">CCAP 1951/1</strain>
    </source>
</reference>
<feature type="region of interest" description="Disordered" evidence="2">
    <location>
        <begin position="27"/>
        <end position="48"/>
    </location>
</feature>
<dbReference type="Pfam" id="PF05149">
    <property type="entry name" value="Flagellar_rod"/>
    <property type="match status" value="1"/>
</dbReference>
<dbReference type="PANTHER" id="PTHR34732:SF3">
    <property type="entry name" value="ROD PROTEIN, PUTATIVE-RELATED"/>
    <property type="match status" value="1"/>
</dbReference>
<dbReference type="AlphaFoldDB" id="A0A7S1L0C8"/>
<evidence type="ECO:0008006" key="4">
    <source>
        <dbReference type="Google" id="ProtNLM"/>
    </source>
</evidence>
<gene>
    <name evidence="3" type="ORF">NDES1114_LOCUS876</name>
</gene>
<evidence type="ECO:0000256" key="2">
    <source>
        <dbReference type="SAM" id="MobiDB-lite"/>
    </source>
</evidence>
<feature type="coiled-coil region" evidence="1">
    <location>
        <begin position="271"/>
        <end position="351"/>
    </location>
</feature>
<keyword evidence="1" id="KW-0175">Coiled coil</keyword>
<dbReference type="InterPro" id="IPR007824">
    <property type="entry name" value="Flagellar_rod"/>
</dbReference>
<accession>A0A7S1L0C8</accession>
<proteinExistence type="predicted"/>
<evidence type="ECO:0000256" key="1">
    <source>
        <dbReference type="SAM" id="Coils"/>
    </source>
</evidence>
<dbReference type="GO" id="GO:0005516">
    <property type="term" value="F:calmodulin binding"/>
    <property type="evidence" value="ECO:0007669"/>
    <property type="project" value="InterPro"/>
</dbReference>
<evidence type="ECO:0000313" key="3">
    <source>
        <dbReference type="EMBL" id="CAD9089241.1"/>
    </source>
</evidence>
<organism evidence="3">
    <name type="scientific">Neobodo designis</name>
    <name type="common">Flagellated protozoan</name>
    <name type="synonym">Bodo designis</name>
    <dbReference type="NCBI Taxonomy" id="312471"/>
    <lineage>
        <taxon>Eukaryota</taxon>
        <taxon>Discoba</taxon>
        <taxon>Euglenozoa</taxon>
        <taxon>Kinetoplastea</taxon>
        <taxon>Metakinetoplastina</taxon>
        <taxon>Neobodonida</taxon>
        <taxon>Neobodo</taxon>
    </lineage>
</organism>
<protein>
    <recommendedName>
        <fullName evidence="4">Paraflagellar rod protein</fullName>
    </recommendedName>
</protein>
<feature type="coiled-coil region" evidence="1">
    <location>
        <begin position="183"/>
        <end position="210"/>
    </location>
</feature>
<feature type="compositionally biased region" description="Basic and acidic residues" evidence="2">
    <location>
        <begin position="576"/>
        <end position="585"/>
    </location>
</feature>
<feature type="region of interest" description="Disordered" evidence="2">
    <location>
        <begin position="551"/>
        <end position="606"/>
    </location>
</feature>
<dbReference type="EMBL" id="HBGF01001250">
    <property type="protein sequence ID" value="CAD9089241.1"/>
    <property type="molecule type" value="Transcribed_RNA"/>
</dbReference>
<feature type="compositionally biased region" description="Low complexity" evidence="2">
    <location>
        <begin position="586"/>
        <end position="595"/>
    </location>
</feature>
<dbReference type="GO" id="GO:0031514">
    <property type="term" value="C:motile cilium"/>
    <property type="evidence" value="ECO:0007669"/>
    <property type="project" value="InterPro"/>
</dbReference>
<dbReference type="InterPro" id="IPR053120">
    <property type="entry name" value="PFR_Component"/>
</dbReference>
<dbReference type="PANTHER" id="PTHR34732">
    <property type="entry name" value="69 KDA PARAFLAGELLAR ROD PROTEIN-RELATED"/>
    <property type="match status" value="1"/>
</dbReference>